<evidence type="ECO:0000313" key="4">
    <source>
        <dbReference type="Proteomes" id="UP000591941"/>
    </source>
</evidence>
<organism evidence="3 4">
    <name type="scientific">Negativicoccus succinicivorans</name>
    <dbReference type="NCBI Taxonomy" id="620903"/>
    <lineage>
        <taxon>Bacteria</taxon>
        <taxon>Bacillati</taxon>
        <taxon>Bacillota</taxon>
        <taxon>Negativicutes</taxon>
        <taxon>Veillonellales</taxon>
        <taxon>Veillonellaceae</taxon>
        <taxon>Negativicoccus</taxon>
    </lineage>
</organism>
<dbReference type="GO" id="GO:0005737">
    <property type="term" value="C:cytoplasm"/>
    <property type="evidence" value="ECO:0007669"/>
    <property type="project" value="UniProtKB-SubCell"/>
</dbReference>
<protein>
    <recommendedName>
        <fullName evidence="1">Phosphate-specific transport system accessory protein PhoU</fullName>
    </recommendedName>
</protein>
<sequence>MVRIRLERELNELRNDIITVGSWTDDVLQMASTIFQDGDSVPYKEVDEAVRRIVSAKRKLEENCLRLLASEQPLASDFRLVSAIFKMASHIKRIGELAGALVELADESEMRSDPAWDILEDMLAEGRDMLHSALRSLVRFDTDLAQSTIDRDAIVDQLFRKLREEIIQELREGDSPDPLLPDALLMGKFLEKIGDHAASSAEWVLFAIGDRRE</sequence>
<dbReference type="GO" id="GO:0006817">
    <property type="term" value="P:phosphate ion transport"/>
    <property type="evidence" value="ECO:0007669"/>
    <property type="project" value="UniProtKB-KW"/>
</dbReference>
<dbReference type="Proteomes" id="UP000591941">
    <property type="component" value="Unassembled WGS sequence"/>
</dbReference>
<dbReference type="PANTHER" id="PTHR42930">
    <property type="entry name" value="PHOSPHATE-SPECIFIC TRANSPORT SYSTEM ACCESSORY PROTEIN PHOU"/>
    <property type="match status" value="1"/>
</dbReference>
<accession>A0A841R593</accession>
<keyword evidence="1" id="KW-0963">Cytoplasm</keyword>
<dbReference type="EMBL" id="JACHHI010000004">
    <property type="protein sequence ID" value="MBB6477948.1"/>
    <property type="molecule type" value="Genomic_DNA"/>
</dbReference>
<evidence type="ECO:0000259" key="2">
    <source>
        <dbReference type="Pfam" id="PF01895"/>
    </source>
</evidence>
<dbReference type="InterPro" id="IPR028366">
    <property type="entry name" value="PhoU"/>
</dbReference>
<dbReference type="InterPro" id="IPR026022">
    <property type="entry name" value="PhoU_dom"/>
</dbReference>
<reference evidence="3 4" key="1">
    <citation type="submission" date="2020-08" db="EMBL/GenBank/DDBJ databases">
        <title>Genomic Encyclopedia of Type Strains, Phase IV (KMG-IV): sequencing the most valuable type-strain genomes for metagenomic binning, comparative biology and taxonomic classification.</title>
        <authorList>
            <person name="Goeker M."/>
        </authorList>
    </citation>
    <scope>NUCLEOTIDE SEQUENCE [LARGE SCALE GENOMIC DNA]</scope>
    <source>
        <strain evidence="3 4">DSM 21255</strain>
    </source>
</reference>
<keyword evidence="4" id="KW-1185">Reference proteome</keyword>
<keyword evidence="1" id="KW-0592">Phosphate transport</keyword>
<dbReference type="PANTHER" id="PTHR42930:SF3">
    <property type="entry name" value="PHOSPHATE-SPECIFIC TRANSPORT SYSTEM ACCESSORY PROTEIN PHOU"/>
    <property type="match status" value="1"/>
</dbReference>
<comment type="caution">
    <text evidence="3">The sequence shown here is derived from an EMBL/GenBank/DDBJ whole genome shotgun (WGS) entry which is preliminary data.</text>
</comment>
<evidence type="ECO:0000313" key="3">
    <source>
        <dbReference type="EMBL" id="MBB6477948.1"/>
    </source>
</evidence>
<dbReference type="GO" id="GO:0045936">
    <property type="term" value="P:negative regulation of phosphate metabolic process"/>
    <property type="evidence" value="ECO:0007669"/>
    <property type="project" value="InterPro"/>
</dbReference>
<dbReference type="PIRSF" id="PIRSF003107">
    <property type="entry name" value="PhoU"/>
    <property type="match status" value="1"/>
</dbReference>
<comment type="function">
    <text evidence="1">Plays a role in the regulation of phosphate uptake.</text>
</comment>
<dbReference type="AlphaFoldDB" id="A0A841R593"/>
<gene>
    <name evidence="3" type="ORF">HNR45_001001</name>
</gene>
<name>A0A841R593_9FIRM</name>
<feature type="domain" description="PhoU" evidence="2">
    <location>
        <begin position="120"/>
        <end position="204"/>
    </location>
</feature>
<keyword evidence="1" id="KW-0813">Transport</keyword>
<comment type="subcellular location">
    <subcellularLocation>
        <location evidence="1">Cytoplasm</location>
    </subcellularLocation>
</comment>
<proteinExistence type="inferred from homology"/>
<dbReference type="SUPFAM" id="SSF109755">
    <property type="entry name" value="PhoU-like"/>
    <property type="match status" value="1"/>
</dbReference>
<dbReference type="OrthoDB" id="9814256at2"/>
<evidence type="ECO:0000256" key="1">
    <source>
        <dbReference type="PIRNR" id="PIRNR003107"/>
    </source>
</evidence>
<comment type="subunit">
    <text evidence="1">Homodimer.</text>
</comment>
<dbReference type="RefSeq" id="WP_159822347.1">
    <property type="nucleotide sequence ID" value="NZ_CABWNB010000001.1"/>
</dbReference>
<comment type="similarity">
    <text evidence="1">Belongs to the PhoU family.</text>
</comment>
<dbReference type="Gene3D" id="1.20.58.220">
    <property type="entry name" value="Phosphate transport system protein phou homolog 2, domain 2"/>
    <property type="match status" value="1"/>
</dbReference>
<dbReference type="GeneID" id="93486264"/>
<feature type="domain" description="PhoU" evidence="2">
    <location>
        <begin position="21"/>
        <end position="102"/>
    </location>
</feature>
<dbReference type="InterPro" id="IPR038078">
    <property type="entry name" value="PhoU-like_sf"/>
</dbReference>
<dbReference type="GO" id="GO:0030643">
    <property type="term" value="P:intracellular phosphate ion homeostasis"/>
    <property type="evidence" value="ECO:0007669"/>
    <property type="project" value="InterPro"/>
</dbReference>
<dbReference type="Pfam" id="PF01895">
    <property type="entry name" value="PhoU"/>
    <property type="match status" value="2"/>
</dbReference>